<dbReference type="Gene3D" id="3.10.620.30">
    <property type="match status" value="1"/>
</dbReference>
<evidence type="ECO:0000313" key="4">
    <source>
        <dbReference type="Proteomes" id="UP000284751"/>
    </source>
</evidence>
<feature type="signal peptide" evidence="1">
    <location>
        <begin position="1"/>
        <end position="23"/>
    </location>
</feature>
<dbReference type="SMART" id="SM00460">
    <property type="entry name" value="TGc"/>
    <property type="match status" value="1"/>
</dbReference>
<dbReference type="PANTHER" id="PTHR46333">
    <property type="entry name" value="CYTOKINESIS PROTEIN 3"/>
    <property type="match status" value="1"/>
</dbReference>
<protein>
    <recommendedName>
        <fullName evidence="2">Transglutaminase-like domain-containing protein</fullName>
    </recommendedName>
</protein>
<dbReference type="InterPro" id="IPR038765">
    <property type="entry name" value="Papain-like_cys_pep_sf"/>
</dbReference>
<dbReference type="AlphaFoldDB" id="A0A412AW61"/>
<reference evidence="3 4" key="1">
    <citation type="submission" date="2018-08" db="EMBL/GenBank/DDBJ databases">
        <title>A genome reference for cultivated species of the human gut microbiota.</title>
        <authorList>
            <person name="Zou Y."/>
            <person name="Xue W."/>
            <person name="Luo G."/>
        </authorList>
    </citation>
    <scope>NUCLEOTIDE SEQUENCE [LARGE SCALE GENOMIC DNA]</scope>
    <source>
        <strain evidence="3 4">AF28-26</strain>
    </source>
</reference>
<dbReference type="EMBL" id="QRTC01000037">
    <property type="protein sequence ID" value="RGQ38700.1"/>
    <property type="molecule type" value="Genomic_DNA"/>
</dbReference>
<evidence type="ECO:0000256" key="1">
    <source>
        <dbReference type="SAM" id="SignalP"/>
    </source>
</evidence>
<evidence type="ECO:0000313" key="3">
    <source>
        <dbReference type="EMBL" id="RGQ38700.1"/>
    </source>
</evidence>
<gene>
    <name evidence="3" type="ORF">DWY99_09555</name>
</gene>
<feature type="chain" id="PRO_5019172103" description="Transglutaminase-like domain-containing protein" evidence="1">
    <location>
        <begin position="24"/>
        <end position="443"/>
    </location>
</feature>
<name>A0A412AW61_9FIRM</name>
<feature type="domain" description="Transglutaminase-like" evidence="2">
    <location>
        <begin position="231"/>
        <end position="287"/>
    </location>
</feature>
<dbReference type="InterPro" id="IPR052557">
    <property type="entry name" value="CAP/Cytokinesis_protein"/>
</dbReference>
<keyword evidence="1" id="KW-0732">Signal</keyword>
<dbReference type="SUPFAM" id="SSF54001">
    <property type="entry name" value="Cysteine proteinases"/>
    <property type="match status" value="1"/>
</dbReference>
<dbReference type="PROSITE" id="PS51257">
    <property type="entry name" value="PROKAR_LIPOPROTEIN"/>
    <property type="match status" value="1"/>
</dbReference>
<comment type="caution">
    <text evidence="3">The sequence shown here is derived from an EMBL/GenBank/DDBJ whole genome shotgun (WGS) entry which is preliminary data.</text>
</comment>
<dbReference type="InterPro" id="IPR002931">
    <property type="entry name" value="Transglutaminase-like"/>
</dbReference>
<accession>A0A412AW61</accession>
<proteinExistence type="predicted"/>
<dbReference type="Pfam" id="PF01841">
    <property type="entry name" value="Transglut_core"/>
    <property type="match status" value="1"/>
</dbReference>
<dbReference type="Proteomes" id="UP000284751">
    <property type="component" value="Unassembled WGS sequence"/>
</dbReference>
<dbReference type="PANTHER" id="PTHR46333:SF2">
    <property type="entry name" value="CYTOKINESIS PROTEIN 3"/>
    <property type="match status" value="1"/>
</dbReference>
<dbReference type="GO" id="GO:0005737">
    <property type="term" value="C:cytoplasm"/>
    <property type="evidence" value="ECO:0007669"/>
    <property type="project" value="TreeGrafter"/>
</dbReference>
<sequence>MSWKRAVCVFVCICVLTAGCSCSWEQGDPSGSVSIGQAHSPNDPGSSIANLEENYALITWTPESLAEEYGYQRQLSGFNHLQGDTLRKCYRLLLDAVYRVSNEQSVDGHYRVKKVVMEGVALSKNQVMQVVIALRNDNPQLFWVLNDLRYGVSDGSTVIQLCSCFSGTQVQKASEKMDTALKAVLKKAPKGSSEFERELYLHDQLISLVEYHDEAEDHSSEYPMAFSAYGALVDGKAVCEGYSRAMQLLSNCLGLQCALVTGVSQEIAHMWNLIQIEEEWYHLDLTWDDAASMSIYQYFNLTDEQISVNHTMDPLIPADGDSQWDRSLYNLYLPECTSLEYNYYHQKAVQIHTLGNEDDQEAMDAVLNAAARRERTISFQFSPDLDFDIAVARLLTEEPYKYAYYVHCANAYFGEEKAPLQEGETRYVLDKNQRAVTIELLYR</sequence>
<evidence type="ECO:0000259" key="2">
    <source>
        <dbReference type="SMART" id="SM00460"/>
    </source>
</evidence>
<organism evidence="3 4">
    <name type="scientific">[Clostridium] leptum</name>
    <dbReference type="NCBI Taxonomy" id="1535"/>
    <lineage>
        <taxon>Bacteria</taxon>
        <taxon>Bacillati</taxon>
        <taxon>Bacillota</taxon>
        <taxon>Clostridia</taxon>
        <taxon>Eubacteriales</taxon>
        <taxon>Oscillospiraceae</taxon>
        <taxon>Oscillospiraceae incertae sedis</taxon>
    </lineage>
</organism>